<evidence type="ECO:0000313" key="7">
    <source>
        <dbReference type="Proteomes" id="UP000318103"/>
    </source>
</evidence>
<evidence type="ECO:0000259" key="5">
    <source>
        <dbReference type="PROSITE" id="PS50977"/>
    </source>
</evidence>
<proteinExistence type="predicted"/>
<dbReference type="InterPro" id="IPR001647">
    <property type="entry name" value="HTH_TetR"/>
</dbReference>
<dbReference type="InterPro" id="IPR036271">
    <property type="entry name" value="Tet_transcr_reg_TetR-rel_C_sf"/>
</dbReference>
<dbReference type="Gene3D" id="1.10.357.10">
    <property type="entry name" value="Tetracycline Repressor, domain 2"/>
    <property type="match status" value="1"/>
</dbReference>
<dbReference type="PROSITE" id="PS50977">
    <property type="entry name" value="HTH_TETR_2"/>
    <property type="match status" value="1"/>
</dbReference>
<dbReference type="OrthoDB" id="9805134at2"/>
<dbReference type="SUPFAM" id="SSF46689">
    <property type="entry name" value="Homeodomain-like"/>
    <property type="match status" value="1"/>
</dbReference>
<evidence type="ECO:0000256" key="1">
    <source>
        <dbReference type="ARBA" id="ARBA00023015"/>
    </source>
</evidence>
<dbReference type="GO" id="GO:0003677">
    <property type="term" value="F:DNA binding"/>
    <property type="evidence" value="ECO:0007669"/>
    <property type="project" value="UniProtKB-UniRule"/>
</dbReference>
<evidence type="ECO:0000256" key="2">
    <source>
        <dbReference type="ARBA" id="ARBA00023125"/>
    </source>
</evidence>
<dbReference type="PANTHER" id="PTHR47506:SF1">
    <property type="entry name" value="HTH-TYPE TRANSCRIPTIONAL REGULATOR YJDC"/>
    <property type="match status" value="1"/>
</dbReference>
<dbReference type="PRINTS" id="PR00455">
    <property type="entry name" value="HTHTETR"/>
</dbReference>
<feature type="domain" description="HTH tetR-type" evidence="5">
    <location>
        <begin position="6"/>
        <end position="66"/>
    </location>
</feature>
<dbReference type="EMBL" id="VFNX01000002">
    <property type="protein sequence ID" value="TQK86899.1"/>
    <property type="molecule type" value="Genomic_DNA"/>
</dbReference>
<sequence length="195" mass="21342">MGRPRNFDDNQVLESAREQFWNQGYAATSLQNLTDATGLGKGSLYGAFGDKRQLFLHVLDGYREEQLNGVRAVLTGPGTPFERLTLFVEGVAKGFTEDPQRRGCLLVNSTSELHSNDPDVVSRARSTYQAVEDLLIACVKEAQDDGTVEPSADAQELGRLLLAVMQGIEFLAKTDMDGSALLQIGRAALKQLSRH</sequence>
<dbReference type="InterPro" id="IPR011075">
    <property type="entry name" value="TetR_C"/>
</dbReference>
<dbReference type="Pfam" id="PF16925">
    <property type="entry name" value="TetR_C_13"/>
    <property type="match status" value="1"/>
</dbReference>
<reference evidence="6 7" key="1">
    <citation type="submission" date="2019-06" db="EMBL/GenBank/DDBJ databases">
        <title>Sequencing the genomes of 1000 actinobacteria strains.</title>
        <authorList>
            <person name="Klenk H.-P."/>
        </authorList>
    </citation>
    <scope>NUCLEOTIDE SEQUENCE [LARGE SCALE GENOMIC DNA]</scope>
    <source>
        <strain evidence="6 7">DSM 41929</strain>
    </source>
</reference>
<dbReference type="Gene3D" id="1.10.10.60">
    <property type="entry name" value="Homeodomain-like"/>
    <property type="match status" value="1"/>
</dbReference>
<comment type="caution">
    <text evidence="6">The sequence shown here is derived from an EMBL/GenBank/DDBJ whole genome shotgun (WGS) entry which is preliminary data.</text>
</comment>
<name>A0A542TJ86_9ACTN</name>
<dbReference type="SUPFAM" id="SSF48498">
    <property type="entry name" value="Tetracyclin repressor-like, C-terminal domain"/>
    <property type="match status" value="1"/>
</dbReference>
<feature type="DNA-binding region" description="H-T-H motif" evidence="4">
    <location>
        <begin position="29"/>
        <end position="48"/>
    </location>
</feature>
<dbReference type="AlphaFoldDB" id="A0A542TJ86"/>
<gene>
    <name evidence="6" type="ORF">FB563_7058</name>
</gene>
<evidence type="ECO:0000256" key="3">
    <source>
        <dbReference type="ARBA" id="ARBA00023163"/>
    </source>
</evidence>
<dbReference type="InterPro" id="IPR009057">
    <property type="entry name" value="Homeodomain-like_sf"/>
</dbReference>
<keyword evidence="1" id="KW-0805">Transcription regulation</keyword>
<evidence type="ECO:0000313" key="6">
    <source>
        <dbReference type="EMBL" id="TQK86899.1"/>
    </source>
</evidence>
<evidence type="ECO:0000256" key="4">
    <source>
        <dbReference type="PROSITE-ProRule" id="PRU00335"/>
    </source>
</evidence>
<dbReference type="PANTHER" id="PTHR47506">
    <property type="entry name" value="TRANSCRIPTIONAL REGULATORY PROTEIN"/>
    <property type="match status" value="1"/>
</dbReference>
<keyword evidence="2 4" id="KW-0238">DNA-binding</keyword>
<dbReference type="PROSITE" id="PS01081">
    <property type="entry name" value="HTH_TETR_1"/>
    <property type="match status" value="1"/>
</dbReference>
<protein>
    <submittedName>
        <fullName evidence="6">TetR family transcriptional regulator</fullName>
    </submittedName>
</protein>
<dbReference type="Pfam" id="PF00440">
    <property type="entry name" value="TetR_N"/>
    <property type="match status" value="1"/>
</dbReference>
<organism evidence="6 7">
    <name type="scientific">Streptomyces puniciscabiei</name>
    <dbReference type="NCBI Taxonomy" id="164348"/>
    <lineage>
        <taxon>Bacteria</taxon>
        <taxon>Bacillati</taxon>
        <taxon>Actinomycetota</taxon>
        <taxon>Actinomycetes</taxon>
        <taxon>Kitasatosporales</taxon>
        <taxon>Streptomycetaceae</taxon>
        <taxon>Streptomyces</taxon>
    </lineage>
</organism>
<dbReference type="RefSeq" id="WP_055704734.1">
    <property type="nucleotide sequence ID" value="NZ_JBPJFI010000002.1"/>
</dbReference>
<keyword evidence="7" id="KW-1185">Reference proteome</keyword>
<dbReference type="Proteomes" id="UP000318103">
    <property type="component" value="Unassembled WGS sequence"/>
</dbReference>
<keyword evidence="3" id="KW-0804">Transcription</keyword>
<dbReference type="InterPro" id="IPR023772">
    <property type="entry name" value="DNA-bd_HTH_TetR-type_CS"/>
</dbReference>
<accession>A0A542TJ86</accession>